<sequence>MSAVQSGAAQEVKKYQTYHVKIDPAQNDKSTEIKLCSAQRPHMRAFHCSWFAFFCAFFIWFALAPLLSEVAISLDLSKQQLWTSNIIAVSGTIFLRFLLGPVCDKYGARISMGCMLMFASIPTACTGLANSAASLYAIRFFIGFAGSTFVMCQYWTSSMFTKEVVGTANAIAGGWGNLGGGVTQLVMGSFLFPLFKTGMSAERAWRTVSLVPASITFVVGAVIIFISDDAPKGNYSEMKKNGTMAEVSATASFRTGAMNLNTWIMALNYACSFGVELTTFHAAAHYFQDHFELTTEKAAAIASIFGWMNVFSRAMGGFISDKMNAKMGMRGRLAWQSFLLIGEGITIFILAQSSTLGLAIFWMTIFGLFCQAANGSCYGIVPYINPPVTGSISGIIGAGGNLGAVGFGLGFRQLEEMQAFQLMGAVVIVAGISCFFVNIKGHRGLISGQDSQEVTAAWKKMAAGPAVNTLSVPEHDAEAAKDVERDTDNDSELEFQQFCQSIHAKE</sequence>
<feature type="transmembrane region" description="Helical" evidence="8">
    <location>
        <begin position="388"/>
        <end position="407"/>
    </location>
</feature>
<dbReference type="InterPro" id="IPR011701">
    <property type="entry name" value="MFS"/>
</dbReference>
<feature type="transmembrane region" description="Helical" evidence="8">
    <location>
        <begin position="110"/>
        <end position="129"/>
    </location>
</feature>
<feature type="transmembrane region" description="Helical" evidence="8">
    <location>
        <begin position="50"/>
        <end position="74"/>
    </location>
</feature>
<evidence type="ECO:0000256" key="7">
    <source>
        <dbReference type="ARBA" id="ARBA00023136"/>
    </source>
</evidence>
<dbReference type="NCBIfam" id="TIGR00886">
    <property type="entry name" value="2A0108"/>
    <property type="match status" value="1"/>
</dbReference>
<dbReference type="GO" id="GO:0042128">
    <property type="term" value="P:nitrate assimilation"/>
    <property type="evidence" value="ECO:0007669"/>
    <property type="project" value="UniProtKB-UniRule"/>
</dbReference>
<comment type="subcellular location">
    <subcellularLocation>
        <location evidence="8">Cell membrane</location>
        <topology evidence="8">Multi-pass membrane protein</topology>
    </subcellularLocation>
    <subcellularLocation>
        <location evidence="1">Membrane</location>
        <topology evidence="1">Multi-pass membrane protein</topology>
    </subcellularLocation>
</comment>
<reference evidence="10 11" key="1">
    <citation type="submission" date="2024-10" db="EMBL/GenBank/DDBJ databases">
        <title>Updated reference genomes for cyclostephanoid diatoms.</title>
        <authorList>
            <person name="Roberts W.R."/>
            <person name="Alverson A.J."/>
        </authorList>
    </citation>
    <scope>NUCLEOTIDE SEQUENCE [LARGE SCALE GENOMIC DNA]</scope>
    <source>
        <strain evidence="10 11">AJA232-27</strain>
    </source>
</reference>
<protein>
    <recommendedName>
        <fullName evidence="8">Nitrate/nitrite transporter</fullName>
    </recommendedName>
</protein>
<dbReference type="SUPFAM" id="SSF103473">
    <property type="entry name" value="MFS general substrate transporter"/>
    <property type="match status" value="1"/>
</dbReference>
<dbReference type="GO" id="GO:0015112">
    <property type="term" value="F:nitrate transmembrane transporter activity"/>
    <property type="evidence" value="ECO:0007669"/>
    <property type="project" value="UniProtKB-UniRule"/>
</dbReference>
<keyword evidence="8" id="KW-1003">Cell membrane</keyword>
<proteinExistence type="inferred from homology"/>
<comment type="caution">
    <text evidence="10">The sequence shown here is derived from an EMBL/GenBank/DDBJ whole genome shotgun (WGS) entry which is preliminary data.</text>
</comment>
<feature type="transmembrane region" description="Helical" evidence="8">
    <location>
        <begin position="207"/>
        <end position="226"/>
    </location>
</feature>
<dbReference type="EMBL" id="JALLBG020000312">
    <property type="protein sequence ID" value="KAL3756347.1"/>
    <property type="molecule type" value="Genomic_DNA"/>
</dbReference>
<dbReference type="Proteomes" id="UP001530293">
    <property type="component" value="Unassembled WGS sequence"/>
</dbReference>
<evidence type="ECO:0000259" key="9">
    <source>
        <dbReference type="PROSITE" id="PS50850"/>
    </source>
</evidence>
<evidence type="ECO:0000256" key="8">
    <source>
        <dbReference type="RuleBase" id="RU366033"/>
    </source>
</evidence>
<evidence type="ECO:0000313" key="11">
    <source>
        <dbReference type="Proteomes" id="UP001530293"/>
    </source>
</evidence>
<dbReference type="PANTHER" id="PTHR23515">
    <property type="entry name" value="HIGH-AFFINITY NITRATE TRANSPORTER 2.3"/>
    <property type="match status" value="1"/>
</dbReference>
<dbReference type="GO" id="GO:0005886">
    <property type="term" value="C:plasma membrane"/>
    <property type="evidence" value="ECO:0007669"/>
    <property type="project" value="UniProtKB-SubCell"/>
</dbReference>
<organism evidence="10 11">
    <name type="scientific">Discostella pseudostelligera</name>
    <dbReference type="NCBI Taxonomy" id="259834"/>
    <lineage>
        <taxon>Eukaryota</taxon>
        <taxon>Sar</taxon>
        <taxon>Stramenopiles</taxon>
        <taxon>Ochrophyta</taxon>
        <taxon>Bacillariophyta</taxon>
        <taxon>Coscinodiscophyceae</taxon>
        <taxon>Thalassiosirophycidae</taxon>
        <taxon>Stephanodiscales</taxon>
        <taxon>Stephanodiscaceae</taxon>
        <taxon>Discostella</taxon>
    </lineage>
</organism>
<keyword evidence="3 8" id="KW-0813">Transport</keyword>
<dbReference type="PROSITE" id="PS50850">
    <property type="entry name" value="MFS"/>
    <property type="match status" value="1"/>
</dbReference>
<dbReference type="CDD" id="cd17341">
    <property type="entry name" value="MFS_NRT2_like"/>
    <property type="match status" value="1"/>
</dbReference>
<feature type="domain" description="Major facilitator superfamily (MFS) profile" evidence="9">
    <location>
        <begin position="45"/>
        <end position="442"/>
    </location>
</feature>
<dbReference type="InterPro" id="IPR036259">
    <property type="entry name" value="MFS_trans_sf"/>
</dbReference>
<feature type="transmembrane region" description="Helical" evidence="8">
    <location>
        <begin position="298"/>
        <end position="321"/>
    </location>
</feature>
<evidence type="ECO:0000313" key="10">
    <source>
        <dbReference type="EMBL" id="KAL3756347.1"/>
    </source>
</evidence>
<keyword evidence="4 8" id="KW-0812">Transmembrane</keyword>
<evidence type="ECO:0000256" key="2">
    <source>
        <dbReference type="ARBA" id="ARBA00008432"/>
    </source>
</evidence>
<feature type="transmembrane region" description="Helical" evidence="8">
    <location>
        <begin position="419"/>
        <end position="439"/>
    </location>
</feature>
<gene>
    <name evidence="10" type="ORF">ACHAWU_007298</name>
</gene>
<evidence type="ECO:0000256" key="5">
    <source>
        <dbReference type="ARBA" id="ARBA00022989"/>
    </source>
</evidence>
<dbReference type="InterPro" id="IPR020846">
    <property type="entry name" value="MFS_dom"/>
</dbReference>
<feature type="transmembrane region" description="Helical" evidence="8">
    <location>
        <begin position="176"/>
        <end position="195"/>
    </location>
</feature>
<feature type="transmembrane region" description="Helical" evidence="8">
    <location>
        <begin position="333"/>
        <end position="353"/>
    </location>
</feature>
<dbReference type="InterPro" id="IPR004737">
    <property type="entry name" value="NO3_transporter_NarK/NarU-like"/>
</dbReference>
<keyword evidence="7 8" id="KW-0472">Membrane</keyword>
<feature type="transmembrane region" description="Helical" evidence="8">
    <location>
        <begin position="136"/>
        <end position="156"/>
    </location>
</feature>
<evidence type="ECO:0000256" key="1">
    <source>
        <dbReference type="ARBA" id="ARBA00004141"/>
    </source>
</evidence>
<comment type="similarity">
    <text evidence="2 8">Belongs to the major facilitator superfamily. Nitrate/nitrite porter (TC 2.A.1.8) family.</text>
</comment>
<dbReference type="AlphaFoldDB" id="A0ABD3LY76"/>
<keyword evidence="5 8" id="KW-1133">Transmembrane helix</keyword>
<dbReference type="InterPro" id="IPR044772">
    <property type="entry name" value="NO3_transporter"/>
</dbReference>
<keyword evidence="11" id="KW-1185">Reference proteome</keyword>
<evidence type="ECO:0000256" key="6">
    <source>
        <dbReference type="ARBA" id="ARBA00023063"/>
    </source>
</evidence>
<accession>A0ABD3LY76</accession>
<name>A0ABD3LY76_9STRA</name>
<evidence type="ECO:0000256" key="3">
    <source>
        <dbReference type="ARBA" id="ARBA00022448"/>
    </source>
</evidence>
<dbReference type="Pfam" id="PF07690">
    <property type="entry name" value="MFS_1"/>
    <property type="match status" value="1"/>
</dbReference>
<keyword evidence="6 8" id="KW-0534">Nitrate assimilation</keyword>
<feature type="transmembrane region" description="Helical" evidence="8">
    <location>
        <begin position="359"/>
        <end position="381"/>
    </location>
</feature>
<dbReference type="Gene3D" id="1.20.1250.20">
    <property type="entry name" value="MFS general substrate transporter like domains"/>
    <property type="match status" value="2"/>
</dbReference>
<evidence type="ECO:0000256" key="4">
    <source>
        <dbReference type="ARBA" id="ARBA00022692"/>
    </source>
</evidence>